<accession>A0ABX8JGA7</accession>
<protein>
    <submittedName>
        <fullName evidence="1">Uncharacterized protein</fullName>
    </submittedName>
</protein>
<dbReference type="EMBL" id="CP076724">
    <property type="protein sequence ID" value="QWV96176.1"/>
    <property type="molecule type" value="Genomic_DNA"/>
</dbReference>
<sequence>MAHDHQSLTASTPPHRMKPLPAALVFFLLALSLLGCATTSSSPLRGEEKDARHFPAITIYTGSG</sequence>
<evidence type="ECO:0000313" key="2">
    <source>
        <dbReference type="Proteomes" id="UP000683493"/>
    </source>
</evidence>
<gene>
    <name evidence="1" type="ORF">KP005_12380</name>
</gene>
<evidence type="ECO:0000313" key="1">
    <source>
        <dbReference type="EMBL" id="QWV96176.1"/>
    </source>
</evidence>
<proteinExistence type="predicted"/>
<organism evidence="1 2">
    <name type="scientific">Geomonas diazotrophica</name>
    <dbReference type="NCBI Taxonomy" id="2843197"/>
    <lineage>
        <taxon>Bacteria</taxon>
        <taxon>Pseudomonadati</taxon>
        <taxon>Thermodesulfobacteriota</taxon>
        <taxon>Desulfuromonadia</taxon>
        <taxon>Geobacterales</taxon>
        <taxon>Geobacteraceae</taxon>
        <taxon>Geomonas</taxon>
    </lineage>
</organism>
<dbReference type="Proteomes" id="UP000683493">
    <property type="component" value="Chromosome"/>
</dbReference>
<reference evidence="1 2" key="1">
    <citation type="submission" date="2021-06" db="EMBL/GenBank/DDBJ databases">
        <title>Gemonas diversity in paddy soil.</title>
        <authorList>
            <person name="Liu G."/>
        </authorList>
    </citation>
    <scope>NUCLEOTIDE SEQUENCE [LARGE SCALE GENOMIC DNA]</scope>
    <source>
        <strain evidence="1 2">RG29</strain>
    </source>
</reference>
<keyword evidence="2" id="KW-1185">Reference proteome</keyword>
<name>A0ABX8JGA7_9BACT</name>